<sequence>MAVFNTWNSKLYSRYVSPVENMVTLKICPSSLVDRSGHGGEVDPRSPLVGVSTLAKMEDDRPTVGEAFGPWMVVECKSRRKQNAIQGQKEKNSDGNLEGSRFEALASTTTESLRSDLEAPSKDLGMAKFIQGDFLKKLKGKDTEKNLNQWLELILMVEF</sequence>
<organism evidence="1 2">
    <name type="scientific">Gossypium arboreum</name>
    <name type="common">Tree cotton</name>
    <name type="synonym">Gossypium nanking</name>
    <dbReference type="NCBI Taxonomy" id="29729"/>
    <lineage>
        <taxon>Eukaryota</taxon>
        <taxon>Viridiplantae</taxon>
        <taxon>Streptophyta</taxon>
        <taxon>Embryophyta</taxon>
        <taxon>Tracheophyta</taxon>
        <taxon>Spermatophyta</taxon>
        <taxon>Magnoliopsida</taxon>
        <taxon>eudicotyledons</taxon>
        <taxon>Gunneridae</taxon>
        <taxon>Pentapetalae</taxon>
        <taxon>rosids</taxon>
        <taxon>malvids</taxon>
        <taxon>Malvales</taxon>
        <taxon>Malvaceae</taxon>
        <taxon>Malvoideae</taxon>
        <taxon>Gossypium</taxon>
    </lineage>
</organism>
<protein>
    <submittedName>
        <fullName evidence="1">Uncharacterized protein</fullName>
    </submittedName>
</protein>
<gene>
    <name evidence="1" type="ORF">PVK06_035377</name>
</gene>
<proteinExistence type="predicted"/>
<name>A0ABR0NGN2_GOSAR</name>
<keyword evidence="2" id="KW-1185">Reference proteome</keyword>
<dbReference type="Proteomes" id="UP001358586">
    <property type="component" value="Chromosome 10"/>
</dbReference>
<dbReference type="EMBL" id="JARKNE010000010">
    <property type="protein sequence ID" value="KAK5794168.1"/>
    <property type="molecule type" value="Genomic_DNA"/>
</dbReference>
<evidence type="ECO:0000313" key="2">
    <source>
        <dbReference type="Proteomes" id="UP001358586"/>
    </source>
</evidence>
<comment type="caution">
    <text evidence="1">The sequence shown here is derived from an EMBL/GenBank/DDBJ whole genome shotgun (WGS) entry which is preliminary data.</text>
</comment>
<accession>A0ABR0NGN2</accession>
<reference evidence="1 2" key="1">
    <citation type="submission" date="2023-03" db="EMBL/GenBank/DDBJ databases">
        <title>WGS of Gossypium arboreum.</title>
        <authorList>
            <person name="Yu D."/>
        </authorList>
    </citation>
    <scope>NUCLEOTIDE SEQUENCE [LARGE SCALE GENOMIC DNA]</scope>
    <source>
        <tissue evidence="1">Leaf</tissue>
    </source>
</reference>
<evidence type="ECO:0000313" key="1">
    <source>
        <dbReference type="EMBL" id="KAK5794168.1"/>
    </source>
</evidence>